<organism evidence="1 2">
    <name type="scientific">Cichlidogyrus casuarinus</name>
    <dbReference type="NCBI Taxonomy" id="1844966"/>
    <lineage>
        <taxon>Eukaryota</taxon>
        <taxon>Metazoa</taxon>
        <taxon>Spiralia</taxon>
        <taxon>Lophotrochozoa</taxon>
        <taxon>Platyhelminthes</taxon>
        <taxon>Monogenea</taxon>
        <taxon>Monopisthocotylea</taxon>
        <taxon>Dactylogyridea</taxon>
        <taxon>Ancyrocephalidae</taxon>
        <taxon>Cichlidogyrus</taxon>
    </lineage>
</organism>
<name>A0ABD2QAQ1_9PLAT</name>
<evidence type="ECO:0000313" key="2">
    <source>
        <dbReference type="Proteomes" id="UP001626550"/>
    </source>
</evidence>
<proteinExistence type="predicted"/>
<dbReference type="AlphaFoldDB" id="A0ABD2QAQ1"/>
<comment type="caution">
    <text evidence="1">The sequence shown here is derived from an EMBL/GenBank/DDBJ whole genome shotgun (WGS) entry which is preliminary data.</text>
</comment>
<gene>
    <name evidence="1" type="ORF">Ciccas_005043</name>
</gene>
<evidence type="ECO:0000313" key="1">
    <source>
        <dbReference type="EMBL" id="KAL3316312.1"/>
    </source>
</evidence>
<dbReference type="Proteomes" id="UP001626550">
    <property type="component" value="Unassembled WGS sequence"/>
</dbReference>
<keyword evidence="2" id="KW-1185">Reference proteome</keyword>
<dbReference type="EMBL" id="JBJKFK010000562">
    <property type="protein sequence ID" value="KAL3316312.1"/>
    <property type="molecule type" value="Genomic_DNA"/>
</dbReference>
<accession>A0ABD2QAQ1</accession>
<reference evidence="1 2" key="1">
    <citation type="submission" date="2024-11" db="EMBL/GenBank/DDBJ databases">
        <title>Adaptive evolution of stress response genes in parasites aligns with host niche diversity.</title>
        <authorList>
            <person name="Hahn C."/>
            <person name="Resl P."/>
        </authorList>
    </citation>
    <scope>NUCLEOTIDE SEQUENCE [LARGE SCALE GENOMIC DNA]</scope>
    <source>
        <strain evidence="1">EGGRZ-B1_66</strain>
        <tissue evidence="1">Body</tissue>
    </source>
</reference>
<sequence>MHSDNYDSTQSRPFLGYLNANQVTPGPAARTGSIGSLYLNTSPYTDATNSSHGESAAVNSFRHGKPVAIVQCFNYLALSKSYCKFGISLE</sequence>
<protein>
    <submittedName>
        <fullName evidence="1">Uncharacterized protein</fullName>
    </submittedName>
</protein>